<gene>
    <name evidence="2" type="ORF">ACFFHU_23055</name>
</gene>
<dbReference type="Proteomes" id="UP001589894">
    <property type="component" value="Unassembled WGS sequence"/>
</dbReference>
<protein>
    <submittedName>
        <fullName evidence="2">Uncharacterized protein</fullName>
    </submittedName>
</protein>
<proteinExistence type="predicted"/>
<evidence type="ECO:0000313" key="3">
    <source>
        <dbReference type="Proteomes" id="UP001589894"/>
    </source>
</evidence>
<organism evidence="2 3">
    <name type="scientific">Plantactinospora siamensis</name>
    <dbReference type="NCBI Taxonomy" id="555372"/>
    <lineage>
        <taxon>Bacteria</taxon>
        <taxon>Bacillati</taxon>
        <taxon>Actinomycetota</taxon>
        <taxon>Actinomycetes</taxon>
        <taxon>Micromonosporales</taxon>
        <taxon>Micromonosporaceae</taxon>
        <taxon>Plantactinospora</taxon>
    </lineage>
</organism>
<keyword evidence="3" id="KW-1185">Reference proteome</keyword>
<feature type="region of interest" description="Disordered" evidence="1">
    <location>
        <begin position="118"/>
        <end position="160"/>
    </location>
</feature>
<accession>A0ABV6P1V8</accession>
<feature type="compositionally biased region" description="Gly residues" evidence="1">
    <location>
        <begin position="124"/>
        <end position="135"/>
    </location>
</feature>
<sequence length="184" mass="17477">MGQILPGTGRGGVFADARGPERTMRVTHHPEQDIVVLSLWLGPLCRSSFRLPVDQVDGLVAALTNEGAPESPTPGSGTEPGVPPTQPLGPPTASGAVDGPAVLAGAAGVAPDRATAASSAAAPTGGGVGPGGAGAVGADPAGRDHDPAGRELGAVGGDPLPVVQTGAVDPAAFALAGGEAGVAG</sequence>
<feature type="compositionally biased region" description="Pro residues" evidence="1">
    <location>
        <begin position="81"/>
        <end position="90"/>
    </location>
</feature>
<evidence type="ECO:0000256" key="1">
    <source>
        <dbReference type="SAM" id="MobiDB-lite"/>
    </source>
</evidence>
<dbReference type="RefSeq" id="WP_377342158.1">
    <property type="nucleotide sequence ID" value="NZ_JBHLUE010000019.1"/>
</dbReference>
<comment type="caution">
    <text evidence="2">The sequence shown here is derived from an EMBL/GenBank/DDBJ whole genome shotgun (WGS) entry which is preliminary data.</text>
</comment>
<evidence type="ECO:0000313" key="2">
    <source>
        <dbReference type="EMBL" id="MFC0567005.1"/>
    </source>
</evidence>
<name>A0ABV6P1V8_9ACTN</name>
<feature type="region of interest" description="Disordered" evidence="1">
    <location>
        <begin position="65"/>
        <end position="99"/>
    </location>
</feature>
<dbReference type="EMBL" id="JBHLUE010000019">
    <property type="protein sequence ID" value="MFC0567005.1"/>
    <property type="molecule type" value="Genomic_DNA"/>
</dbReference>
<reference evidence="2 3" key="1">
    <citation type="submission" date="2024-09" db="EMBL/GenBank/DDBJ databases">
        <authorList>
            <person name="Sun Q."/>
            <person name="Mori K."/>
        </authorList>
    </citation>
    <scope>NUCLEOTIDE SEQUENCE [LARGE SCALE GENOMIC DNA]</scope>
    <source>
        <strain evidence="2 3">TBRC 2205</strain>
    </source>
</reference>